<organism evidence="2">
    <name type="scientific">Petromyces alliaceus</name>
    <name type="common">Aspergillus alliaceus</name>
    <dbReference type="NCBI Taxonomy" id="209559"/>
    <lineage>
        <taxon>Eukaryota</taxon>
        <taxon>Fungi</taxon>
        <taxon>Dikarya</taxon>
        <taxon>Ascomycota</taxon>
        <taxon>Pezizomycotina</taxon>
        <taxon>Eurotiomycetes</taxon>
        <taxon>Eurotiomycetidae</taxon>
        <taxon>Eurotiales</taxon>
        <taxon>Aspergillaceae</taxon>
        <taxon>Aspergillus</taxon>
        <taxon>Aspergillus subgen. Circumdati</taxon>
    </lineage>
</organism>
<proteinExistence type="predicted"/>
<sequence length="139" mass="16019">MALIPYFIRFPLPACYILLFRLADCLILLFTLIGVFLDATTSRSETLRGLRTDERNRGLLLSVVVYFLFFSLSLKPPLLLRLRNRSVFVLHFIFISFVVWQDNSKNLTSLGQTIRIVEIDEKPNFPDIIGHASSIPKFI</sequence>
<keyword evidence="1" id="KW-0472">Membrane</keyword>
<feature type="transmembrane region" description="Helical" evidence="1">
    <location>
        <begin position="16"/>
        <end position="37"/>
    </location>
</feature>
<name>A0A5N7C4K0_PETAA</name>
<dbReference type="Proteomes" id="UP000326877">
    <property type="component" value="Unassembled WGS sequence"/>
</dbReference>
<evidence type="ECO:0000313" key="2">
    <source>
        <dbReference type="EMBL" id="KAE8388763.1"/>
    </source>
</evidence>
<dbReference type="AlphaFoldDB" id="A0A5N7C4K0"/>
<protein>
    <submittedName>
        <fullName evidence="2">Uncharacterized protein</fullName>
    </submittedName>
</protein>
<dbReference type="EMBL" id="ML735274">
    <property type="protein sequence ID" value="KAE8388763.1"/>
    <property type="molecule type" value="Genomic_DNA"/>
</dbReference>
<evidence type="ECO:0000256" key="1">
    <source>
        <dbReference type="SAM" id="Phobius"/>
    </source>
</evidence>
<gene>
    <name evidence="2" type="ORF">BDV23DRAFT_108088</name>
</gene>
<keyword evidence="1" id="KW-1133">Transmembrane helix</keyword>
<accession>A0A5N7C4K0</accession>
<reference evidence="2" key="1">
    <citation type="submission" date="2019-04" db="EMBL/GenBank/DDBJ databases">
        <title>Friends and foes A comparative genomics studyof 23 Aspergillus species from section Flavi.</title>
        <authorList>
            <consortium name="DOE Joint Genome Institute"/>
            <person name="Kjaerbolling I."/>
            <person name="Vesth T."/>
            <person name="Frisvad J.C."/>
            <person name="Nybo J.L."/>
            <person name="Theobald S."/>
            <person name="Kildgaard S."/>
            <person name="Isbrandt T."/>
            <person name="Kuo A."/>
            <person name="Sato A."/>
            <person name="Lyhne E.K."/>
            <person name="Kogle M.E."/>
            <person name="Wiebenga A."/>
            <person name="Kun R.S."/>
            <person name="Lubbers R.J."/>
            <person name="Makela M.R."/>
            <person name="Barry K."/>
            <person name="Chovatia M."/>
            <person name="Clum A."/>
            <person name="Daum C."/>
            <person name="Haridas S."/>
            <person name="He G."/>
            <person name="LaButti K."/>
            <person name="Lipzen A."/>
            <person name="Mondo S."/>
            <person name="Riley R."/>
            <person name="Salamov A."/>
            <person name="Simmons B.A."/>
            <person name="Magnuson J.K."/>
            <person name="Henrissat B."/>
            <person name="Mortensen U.H."/>
            <person name="Larsen T.O."/>
            <person name="Devries R.P."/>
            <person name="Grigoriev I.V."/>
            <person name="Machida M."/>
            <person name="Baker S.E."/>
            <person name="Andersen M.R."/>
        </authorList>
    </citation>
    <scope>NUCLEOTIDE SEQUENCE [LARGE SCALE GENOMIC DNA]</scope>
    <source>
        <strain evidence="2">IBT 14317</strain>
    </source>
</reference>
<keyword evidence="1" id="KW-0812">Transmembrane</keyword>
<feature type="transmembrane region" description="Helical" evidence="1">
    <location>
        <begin position="58"/>
        <end position="76"/>
    </location>
</feature>